<dbReference type="AlphaFoldDB" id="A0A251STN7"/>
<organism evidence="2 3">
    <name type="scientific">Helianthus annuus</name>
    <name type="common">Common sunflower</name>
    <dbReference type="NCBI Taxonomy" id="4232"/>
    <lineage>
        <taxon>Eukaryota</taxon>
        <taxon>Viridiplantae</taxon>
        <taxon>Streptophyta</taxon>
        <taxon>Embryophyta</taxon>
        <taxon>Tracheophyta</taxon>
        <taxon>Spermatophyta</taxon>
        <taxon>Magnoliopsida</taxon>
        <taxon>eudicotyledons</taxon>
        <taxon>Gunneridae</taxon>
        <taxon>Pentapetalae</taxon>
        <taxon>asterids</taxon>
        <taxon>campanulids</taxon>
        <taxon>Asterales</taxon>
        <taxon>Asteraceae</taxon>
        <taxon>Asteroideae</taxon>
        <taxon>Heliantheae alliance</taxon>
        <taxon>Heliantheae</taxon>
        <taxon>Helianthus</taxon>
    </lineage>
</organism>
<protein>
    <submittedName>
        <fullName evidence="2">Uncharacterized protein</fullName>
    </submittedName>
</protein>
<proteinExistence type="predicted"/>
<reference evidence="1 3" key="1">
    <citation type="journal article" date="2017" name="Nature">
        <title>The sunflower genome provides insights into oil metabolism, flowering and Asterid evolution.</title>
        <authorList>
            <person name="Badouin H."/>
            <person name="Gouzy J."/>
            <person name="Grassa C.J."/>
            <person name="Murat F."/>
            <person name="Staton S.E."/>
            <person name="Cottret L."/>
            <person name="Lelandais-Briere C."/>
            <person name="Owens G.L."/>
            <person name="Carrere S."/>
            <person name="Mayjonade B."/>
            <person name="Legrand L."/>
            <person name="Gill N."/>
            <person name="Kane N.C."/>
            <person name="Bowers J.E."/>
            <person name="Hubner S."/>
            <person name="Bellec A."/>
            <person name="Berard A."/>
            <person name="Berges H."/>
            <person name="Blanchet N."/>
            <person name="Boniface M.C."/>
            <person name="Brunel D."/>
            <person name="Catrice O."/>
            <person name="Chaidir N."/>
            <person name="Claudel C."/>
            <person name="Donnadieu C."/>
            <person name="Faraut T."/>
            <person name="Fievet G."/>
            <person name="Helmstetter N."/>
            <person name="King M."/>
            <person name="Knapp S.J."/>
            <person name="Lai Z."/>
            <person name="Le Paslier M.C."/>
            <person name="Lippi Y."/>
            <person name="Lorenzon L."/>
            <person name="Mandel J.R."/>
            <person name="Marage G."/>
            <person name="Marchand G."/>
            <person name="Marquand E."/>
            <person name="Bret-Mestries E."/>
            <person name="Morien E."/>
            <person name="Nambeesan S."/>
            <person name="Nguyen T."/>
            <person name="Pegot-Espagnet P."/>
            <person name="Pouilly N."/>
            <person name="Raftis F."/>
            <person name="Sallet E."/>
            <person name="Schiex T."/>
            <person name="Thomas J."/>
            <person name="Vandecasteele C."/>
            <person name="Vares D."/>
            <person name="Vear F."/>
            <person name="Vautrin S."/>
            <person name="Crespi M."/>
            <person name="Mangin B."/>
            <person name="Burke J.M."/>
            <person name="Salse J."/>
            <person name="Munos S."/>
            <person name="Vincourt P."/>
            <person name="Rieseberg L.H."/>
            <person name="Langlade N.B."/>
        </authorList>
    </citation>
    <scope>NUCLEOTIDE SEQUENCE [LARGE SCALE GENOMIC DNA]</scope>
    <source>
        <strain evidence="3">cv. SF193</strain>
        <tissue evidence="1">Leaves</tissue>
    </source>
</reference>
<gene>
    <name evidence="2" type="ORF">HannXRQ_Chr13g0396321</name>
    <name evidence="1" type="ORF">HanXRQr2_Chr13g0578171</name>
</gene>
<evidence type="ECO:0000313" key="2">
    <source>
        <dbReference type="EMBL" id="OTG00911.1"/>
    </source>
</evidence>
<dbReference type="Gramene" id="mRNA:HanXRQr2_Chr13g0578171">
    <property type="protein sequence ID" value="CDS:HanXRQr2_Chr13g0578171.1"/>
    <property type="gene ID" value="HanXRQr2_Chr13g0578171"/>
</dbReference>
<dbReference type="InParanoid" id="A0A251STN7"/>
<sequence length="104" mass="11823">MSVTSPKDMSAPHLSYSFLFYLPSLPDHSFSSFAKSNPSSHRIHHHHHHHHHHLLLLQLLATLLRSNLHRTPSSWKTGRPPPLWRCTAAVEEGRRAEINSSSLG</sequence>
<keyword evidence="3" id="KW-1185">Reference proteome</keyword>
<reference evidence="1" key="3">
    <citation type="submission" date="2020-06" db="EMBL/GenBank/DDBJ databases">
        <title>Helianthus annuus Genome sequencing and assembly Release 2.</title>
        <authorList>
            <person name="Gouzy J."/>
            <person name="Langlade N."/>
            <person name="Munos S."/>
        </authorList>
    </citation>
    <scope>NUCLEOTIDE SEQUENCE</scope>
    <source>
        <tissue evidence="1">Leaves</tissue>
    </source>
</reference>
<accession>A0A251STN7</accession>
<evidence type="ECO:0000313" key="1">
    <source>
        <dbReference type="EMBL" id="KAF5772535.1"/>
    </source>
</evidence>
<dbReference type="EMBL" id="MNCJ02000328">
    <property type="protein sequence ID" value="KAF5772535.1"/>
    <property type="molecule type" value="Genomic_DNA"/>
</dbReference>
<reference evidence="2" key="2">
    <citation type="submission" date="2017-02" db="EMBL/GenBank/DDBJ databases">
        <title>Sunflower complete genome.</title>
        <authorList>
            <person name="Langlade N."/>
            <person name="Munos S."/>
        </authorList>
    </citation>
    <scope>NUCLEOTIDE SEQUENCE [LARGE SCALE GENOMIC DNA]</scope>
    <source>
        <tissue evidence="2">Leaves</tissue>
    </source>
</reference>
<name>A0A251STN7_HELAN</name>
<dbReference type="Proteomes" id="UP000215914">
    <property type="component" value="Chromosome 13"/>
</dbReference>
<evidence type="ECO:0000313" key="3">
    <source>
        <dbReference type="Proteomes" id="UP000215914"/>
    </source>
</evidence>
<dbReference type="EMBL" id="CM007902">
    <property type="protein sequence ID" value="OTG00911.1"/>
    <property type="molecule type" value="Genomic_DNA"/>
</dbReference>